<evidence type="ECO:0000256" key="1">
    <source>
        <dbReference type="SAM" id="SignalP"/>
    </source>
</evidence>
<gene>
    <name evidence="2" type="ORF">D0Y96_18080</name>
</gene>
<keyword evidence="3" id="KW-1185">Reference proteome</keyword>
<feature type="signal peptide" evidence="1">
    <location>
        <begin position="1"/>
        <end position="29"/>
    </location>
</feature>
<dbReference type="EMBL" id="QVQT01000007">
    <property type="protein sequence ID" value="RFU15054.1"/>
    <property type="molecule type" value="Genomic_DNA"/>
</dbReference>
<accession>A0A372IJH2</accession>
<reference evidence="2 3" key="1">
    <citation type="submission" date="2018-08" db="EMBL/GenBank/DDBJ databases">
        <title>Acidipila sp. 4G-K13, an acidobacterium isolated from forest soil.</title>
        <authorList>
            <person name="Gao Z.-H."/>
            <person name="Qiu L.-H."/>
        </authorList>
    </citation>
    <scope>NUCLEOTIDE SEQUENCE [LARGE SCALE GENOMIC DNA]</scope>
    <source>
        <strain evidence="2 3">4G-K13</strain>
    </source>
</reference>
<dbReference type="Proteomes" id="UP000264702">
    <property type="component" value="Unassembled WGS sequence"/>
</dbReference>
<proteinExistence type="predicted"/>
<keyword evidence="1" id="KW-0732">Signal</keyword>
<dbReference type="RefSeq" id="WP_117302783.1">
    <property type="nucleotide sequence ID" value="NZ_QVQT02000007.1"/>
</dbReference>
<sequence length="73" mass="8488">MVRTLRFILKAAFTGCLILPVTLPGMLHAQTEQNQTLQLLQSQGYIQPQPVSLSHLYWHFLGYQRLSREFDSR</sequence>
<dbReference type="AlphaFoldDB" id="A0A372IJH2"/>
<evidence type="ECO:0000313" key="2">
    <source>
        <dbReference type="EMBL" id="RFU15054.1"/>
    </source>
</evidence>
<protein>
    <submittedName>
        <fullName evidence="2">Uncharacterized protein</fullName>
    </submittedName>
</protein>
<evidence type="ECO:0000313" key="3">
    <source>
        <dbReference type="Proteomes" id="UP000264702"/>
    </source>
</evidence>
<comment type="caution">
    <text evidence="2">The sequence shown here is derived from an EMBL/GenBank/DDBJ whole genome shotgun (WGS) entry which is preliminary data.</text>
</comment>
<feature type="chain" id="PRO_5016580300" evidence="1">
    <location>
        <begin position="30"/>
        <end position="73"/>
    </location>
</feature>
<organism evidence="2 3">
    <name type="scientific">Paracidobacterium acidisoli</name>
    <dbReference type="NCBI Taxonomy" id="2303751"/>
    <lineage>
        <taxon>Bacteria</taxon>
        <taxon>Pseudomonadati</taxon>
        <taxon>Acidobacteriota</taxon>
        <taxon>Terriglobia</taxon>
        <taxon>Terriglobales</taxon>
        <taxon>Acidobacteriaceae</taxon>
        <taxon>Paracidobacterium</taxon>
    </lineage>
</organism>
<name>A0A372IJH2_9BACT</name>